<sequence length="285" mass="32161">MNFQRQQPMYSAAAMSSRPQVKTFGAFKDLARTSLAERQALDDRSDYVLIKGTAPLSFHYCIASRILQAFAPGAHAQAFAVPAAMTEYGQQPPYSILMLPSCIVDVQALVHILDWMVQNCHAPRPQMLVMPQSFFAWIELLKAAQILQVHAAEARVWPFIAEFVTHNPLHWEHLDAIVHNFPSDSKPVQHLAHNIQYLRKKRRLTASAFHYIKTNRFFAELLNGVAEAYQKKKVQMMAFEEMVPQRGRFHHGSFRPRSGPAAHQGGAYDARDFNPGEIPASGLIA</sequence>
<organism evidence="2 3">
    <name type="scientific">Botryosphaeria dothidea</name>
    <dbReference type="NCBI Taxonomy" id="55169"/>
    <lineage>
        <taxon>Eukaryota</taxon>
        <taxon>Fungi</taxon>
        <taxon>Dikarya</taxon>
        <taxon>Ascomycota</taxon>
        <taxon>Pezizomycotina</taxon>
        <taxon>Dothideomycetes</taxon>
        <taxon>Dothideomycetes incertae sedis</taxon>
        <taxon>Botryosphaeriales</taxon>
        <taxon>Botryosphaeriaceae</taxon>
        <taxon>Botryosphaeria</taxon>
    </lineage>
</organism>
<accession>A0A8H4N7J7</accession>
<dbReference type="AlphaFoldDB" id="A0A8H4N7J7"/>
<dbReference type="Proteomes" id="UP000572817">
    <property type="component" value="Unassembled WGS sequence"/>
</dbReference>
<evidence type="ECO:0000313" key="3">
    <source>
        <dbReference type="Proteomes" id="UP000572817"/>
    </source>
</evidence>
<name>A0A8H4N7J7_9PEZI</name>
<protein>
    <submittedName>
        <fullName evidence="2">Uncharacterized protein</fullName>
    </submittedName>
</protein>
<gene>
    <name evidence="2" type="ORF">GTA08_BOTSDO03570</name>
</gene>
<reference evidence="2" key="1">
    <citation type="submission" date="2020-04" db="EMBL/GenBank/DDBJ databases">
        <title>Genome Assembly and Annotation of Botryosphaeria dothidea sdau 11-99, a Latent Pathogen of Apple Fruit Ring Rot in China.</title>
        <authorList>
            <person name="Yu C."/>
            <person name="Diao Y."/>
            <person name="Lu Q."/>
            <person name="Zhao J."/>
            <person name="Cui S."/>
            <person name="Peng C."/>
            <person name="He B."/>
            <person name="Liu H."/>
        </authorList>
    </citation>
    <scope>NUCLEOTIDE SEQUENCE [LARGE SCALE GENOMIC DNA]</scope>
    <source>
        <strain evidence="2">Sdau11-99</strain>
    </source>
</reference>
<feature type="region of interest" description="Disordered" evidence="1">
    <location>
        <begin position="249"/>
        <end position="273"/>
    </location>
</feature>
<proteinExistence type="predicted"/>
<evidence type="ECO:0000256" key="1">
    <source>
        <dbReference type="SAM" id="MobiDB-lite"/>
    </source>
</evidence>
<evidence type="ECO:0000313" key="2">
    <source>
        <dbReference type="EMBL" id="KAF4308786.1"/>
    </source>
</evidence>
<comment type="caution">
    <text evidence="2">The sequence shown here is derived from an EMBL/GenBank/DDBJ whole genome shotgun (WGS) entry which is preliminary data.</text>
</comment>
<dbReference type="EMBL" id="WWBZ02000022">
    <property type="protein sequence ID" value="KAF4308786.1"/>
    <property type="molecule type" value="Genomic_DNA"/>
</dbReference>
<dbReference type="OrthoDB" id="10518771at2759"/>
<keyword evidence="3" id="KW-1185">Reference proteome</keyword>